<dbReference type="PROSITE" id="PS00463">
    <property type="entry name" value="ZN2_CY6_FUNGAL_1"/>
    <property type="match status" value="1"/>
</dbReference>
<evidence type="ECO:0000256" key="2">
    <source>
        <dbReference type="ARBA" id="ARBA00023242"/>
    </source>
</evidence>
<dbReference type="PROSITE" id="PS50048">
    <property type="entry name" value="ZN2_CY6_FUNGAL_2"/>
    <property type="match status" value="1"/>
</dbReference>
<keyword evidence="5" id="KW-1185">Reference proteome</keyword>
<dbReference type="InterPro" id="IPR001138">
    <property type="entry name" value="Zn2Cys6_DnaBD"/>
</dbReference>
<accession>A0ABQ8GP20</accession>
<name>A0ABQ8GP20_9PEZI</name>
<comment type="subcellular location">
    <subcellularLocation>
        <location evidence="1">Nucleus</location>
    </subcellularLocation>
</comment>
<reference evidence="4 5" key="1">
    <citation type="journal article" date="2021" name="Nat. Commun.">
        <title>Genetic determinants of endophytism in the Arabidopsis root mycobiome.</title>
        <authorList>
            <person name="Mesny F."/>
            <person name="Miyauchi S."/>
            <person name="Thiergart T."/>
            <person name="Pickel B."/>
            <person name="Atanasova L."/>
            <person name="Karlsson M."/>
            <person name="Huettel B."/>
            <person name="Barry K.W."/>
            <person name="Haridas S."/>
            <person name="Chen C."/>
            <person name="Bauer D."/>
            <person name="Andreopoulos W."/>
            <person name="Pangilinan J."/>
            <person name="LaButti K."/>
            <person name="Riley R."/>
            <person name="Lipzen A."/>
            <person name="Clum A."/>
            <person name="Drula E."/>
            <person name="Henrissat B."/>
            <person name="Kohler A."/>
            <person name="Grigoriev I.V."/>
            <person name="Martin F.M."/>
            <person name="Hacquard S."/>
        </authorList>
    </citation>
    <scope>NUCLEOTIDE SEQUENCE [LARGE SCALE GENOMIC DNA]</scope>
    <source>
        <strain evidence="4 5">MPI-SDFR-AT-0080</strain>
    </source>
</reference>
<evidence type="ECO:0000259" key="3">
    <source>
        <dbReference type="PROSITE" id="PS50048"/>
    </source>
</evidence>
<dbReference type="SMART" id="SM00066">
    <property type="entry name" value="GAL4"/>
    <property type="match status" value="1"/>
</dbReference>
<gene>
    <name evidence="4" type="ORF">B0J12DRAFT_648049</name>
</gene>
<dbReference type="Pfam" id="PF00172">
    <property type="entry name" value="Zn_clus"/>
    <property type="match status" value="1"/>
</dbReference>
<keyword evidence="2" id="KW-0539">Nucleus</keyword>
<dbReference type="Pfam" id="PF11951">
    <property type="entry name" value="Fungal_trans_2"/>
    <property type="match status" value="1"/>
</dbReference>
<organism evidence="4 5">
    <name type="scientific">Macrophomina phaseolina</name>
    <dbReference type="NCBI Taxonomy" id="35725"/>
    <lineage>
        <taxon>Eukaryota</taxon>
        <taxon>Fungi</taxon>
        <taxon>Dikarya</taxon>
        <taxon>Ascomycota</taxon>
        <taxon>Pezizomycotina</taxon>
        <taxon>Dothideomycetes</taxon>
        <taxon>Dothideomycetes incertae sedis</taxon>
        <taxon>Botryosphaeriales</taxon>
        <taxon>Botryosphaeriaceae</taxon>
        <taxon>Macrophomina</taxon>
    </lineage>
</organism>
<evidence type="ECO:0000256" key="1">
    <source>
        <dbReference type="ARBA" id="ARBA00004123"/>
    </source>
</evidence>
<sequence>MSPSESAFTNLRIRLARFPTPSAAPAHPPPPLRARQIKTRTGCQQCKRRRVKCDETRPTCRRCRARGEECSGAARVEKWQVIAMPLKTRIVMAPRSLRRELDDDDELLQYFSTVYLKDMVLDLKTATPLPPSLLHAARSLSIAHIHRFEPDCIKRSMKDYLRALAALRNEFGQEVIEKHRSTHDALHRLLLGALLLAVLHAWYDDSSRDCGLVHLRGAAATLDLLLTSTVYGSWSMIWEDFLIGCVVSLDMLYSFLIPARHPLPHSPSLIQHLKQDCWRSGAHMNPICGLATPLALLVSQAGRYYRSVVDLRRRDPDKERELERSLLQWKPLDADDKPFHVQTADGYRVCGLLMLHQARQVVGARPPPVAHPGLQAAKAHQLILFAMAILRDTLPILPQPNFEAPLLLIVGSEIEKEDRAGRALIETRFADLIASTYRRGHRIAAKFMRDYWQLRDGGRDVTWLEVLVEKGLSLNLA</sequence>
<dbReference type="Proteomes" id="UP000774617">
    <property type="component" value="Unassembled WGS sequence"/>
</dbReference>
<protein>
    <submittedName>
        <fullName evidence="4">Fungal-specific transcription factor domain-containing protein</fullName>
    </submittedName>
</protein>
<evidence type="ECO:0000313" key="4">
    <source>
        <dbReference type="EMBL" id="KAH7061481.1"/>
    </source>
</evidence>
<dbReference type="InterPro" id="IPR036864">
    <property type="entry name" value="Zn2-C6_fun-type_DNA-bd_sf"/>
</dbReference>
<dbReference type="SUPFAM" id="SSF57701">
    <property type="entry name" value="Zn2/Cys6 DNA-binding domain"/>
    <property type="match status" value="1"/>
</dbReference>
<comment type="caution">
    <text evidence="4">The sequence shown here is derived from an EMBL/GenBank/DDBJ whole genome shotgun (WGS) entry which is preliminary data.</text>
</comment>
<evidence type="ECO:0000313" key="5">
    <source>
        <dbReference type="Proteomes" id="UP000774617"/>
    </source>
</evidence>
<dbReference type="PANTHER" id="PTHR37534">
    <property type="entry name" value="TRANSCRIPTIONAL ACTIVATOR PROTEIN UGA3"/>
    <property type="match status" value="1"/>
</dbReference>
<dbReference type="CDD" id="cd00067">
    <property type="entry name" value="GAL4"/>
    <property type="match status" value="1"/>
</dbReference>
<dbReference type="InterPro" id="IPR021858">
    <property type="entry name" value="Fun_TF"/>
</dbReference>
<dbReference type="EMBL" id="JAGTJR010000004">
    <property type="protein sequence ID" value="KAH7061481.1"/>
    <property type="molecule type" value="Genomic_DNA"/>
</dbReference>
<dbReference type="Gene3D" id="4.10.240.10">
    <property type="entry name" value="Zn(2)-C6 fungal-type DNA-binding domain"/>
    <property type="match status" value="1"/>
</dbReference>
<feature type="domain" description="Zn(2)-C6 fungal-type" evidence="3">
    <location>
        <begin position="42"/>
        <end position="71"/>
    </location>
</feature>
<dbReference type="PANTHER" id="PTHR37534:SF11">
    <property type="entry name" value="ZN(II)2CYS6 TRANSCRIPTION FACTOR (EUROFUNG)"/>
    <property type="match status" value="1"/>
</dbReference>
<proteinExistence type="predicted"/>